<dbReference type="EMBL" id="CP053452">
    <property type="protein sequence ID" value="QJX00777.1"/>
    <property type="molecule type" value="Genomic_DNA"/>
</dbReference>
<gene>
    <name evidence="2" type="ORF">FTUN_8415</name>
</gene>
<feature type="region of interest" description="Disordered" evidence="1">
    <location>
        <begin position="13"/>
        <end position="41"/>
    </location>
</feature>
<dbReference type="KEGG" id="ftj:FTUN_8415"/>
<protein>
    <submittedName>
        <fullName evidence="2">Uncharacterized protein</fullName>
    </submittedName>
</protein>
<sequence>MPGSQLLTFVECQGVPSSNNRAERDNTPGRADAHGPLRQPE</sequence>
<evidence type="ECO:0000313" key="3">
    <source>
        <dbReference type="Proteomes" id="UP000503447"/>
    </source>
</evidence>
<evidence type="ECO:0000313" key="2">
    <source>
        <dbReference type="EMBL" id="QJX00777.1"/>
    </source>
</evidence>
<accession>A0A6M5Z4R1</accession>
<reference evidence="3" key="1">
    <citation type="submission" date="2020-05" db="EMBL/GenBank/DDBJ databases">
        <title>Frigoriglobus tundricola gen. nov., sp. nov., a psychrotolerant cellulolytic planctomycete of the family Gemmataceae with two divergent copies of 16S rRNA gene.</title>
        <authorList>
            <person name="Kulichevskaya I.S."/>
            <person name="Ivanova A.A."/>
            <person name="Naumoff D.G."/>
            <person name="Beletsky A.V."/>
            <person name="Rijpstra W.I.C."/>
            <person name="Sinninghe Damste J.S."/>
            <person name="Mardanov A.V."/>
            <person name="Ravin N.V."/>
            <person name="Dedysh S.N."/>
        </authorList>
    </citation>
    <scope>NUCLEOTIDE SEQUENCE [LARGE SCALE GENOMIC DNA]</scope>
    <source>
        <strain evidence="3">PL17</strain>
    </source>
</reference>
<keyword evidence="3" id="KW-1185">Reference proteome</keyword>
<organism evidence="2 3">
    <name type="scientific">Frigoriglobus tundricola</name>
    <dbReference type="NCBI Taxonomy" id="2774151"/>
    <lineage>
        <taxon>Bacteria</taxon>
        <taxon>Pseudomonadati</taxon>
        <taxon>Planctomycetota</taxon>
        <taxon>Planctomycetia</taxon>
        <taxon>Gemmatales</taxon>
        <taxon>Gemmataceae</taxon>
        <taxon>Frigoriglobus</taxon>
    </lineage>
</organism>
<dbReference type="Proteomes" id="UP000503447">
    <property type="component" value="Chromosome"/>
</dbReference>
<proteinExistence type="predicted"/>
<dbReference type="AlphaFoldDB" id="A0A6M5Z4R1"/>
<evidence type="ECO:0000256" key="1">
    <source>
        <dbReference type="SAM" id="MobiDB-lite"/>
    </source>
</evidence>
<name>A0A6M5Z4R1_9BACT</name>
<feature type="compositionally biased region" description="Basic and acidic residues" evidence="1">
    <location>
        <begin position="21"/>
        <end position="41"/>
    </location>
</feature>